<comment type="similarity">
    <text evidence="1">Belongs to the AHA1 family.</text>
</comment>
<protein>
    <submittedName>
        <fullName evidence="3">Polyketide cyclase</fullName>
    </submittedName>
</protein>
<dbReference type="Pfam" id="PF08327">
    <property type="entry name" value="AHSA1"/>
    <property type="match status" value="1"/>
</dbReference>
<reference evidence="3 4" key="1">
    <citation type="submission" date="2016-11" db="EMBL/GenBank/DDBJ databases">
        <title>Paenibacillus species isolates.</title>
        <authorList>
            <person name="Beno S.M."/>
        </authorList>
    </citation>
    <scope>NUCLEOTIDE SEQUENCE [LARGE SCALE GENOMIC DNA]</scope>
    <source>
        <strain evidence="3 4">FSL R5-0378</strain>
    </source>
</reference>
<organism evidence="3 4">
    <name type="scientific">Paenibacillus rhizosphaerae</name>
    <dbReference type="NCBI Taxonomy" id="297318"/>
    <lineage>
        <taxon>Bacteria</taxon>
        <taxon>Bacillati</taxon>
        <taxon>Bacillota</taxon>
        <taxon>Bacilli</taxon>
        <taxon>Bacillales</taxon>
        <taxon>Paenibacillaceae</taxon>
        <taxon>Paenibacillus</taxon>
    </lineage>
</organism>
<name>A0A1R1EFI8_9BACL</name>
<evidence type="ECO:0000313" key="3">
    <source>
        <dbReference type="EMBL" id="OMF50571.1"/>
    </source>
</evidence>
<keyword evidence="4" id="KW-1185">Reference proteome</keyword>
<gene>
    <name evidence="3" type="ORF">BK138_26580</name>
</gene>
<dbReference type="SUPFAM" id="SSF55961">
    <property type="entry name" value="Bet v1-like"/>
    <property type="match status" value="1"/>
</dbReference>
<sequence>MQLEYTFYIGASPEEVWDVLFNPEKSFRAFMGGVIQSNLQAGDPIRFVGPGPDGENTVHIYGEILAYEKYRVLSYTDHPGPSHFAEHETMQSRVTIRLEPVGSCTKMHLINDQWTDGNPLFLKTEKFWWMILSNIKSIAETGSPLDFGF</sequence>
<dbReference type="Proteomes" id="UP000187172">
    <property type="component" value="Unassembled WGS sequence"/>
</dbReference>
<feature type="domain" description="Activator of Hsp90 ATPase homologue 1/2-like C-terminal" evidence="2">
    <location>
        <begin position="11"/>
        <end position="139"/>
    </location>
</feature>
<accession>A0A1R1EFI8</accession>
<evidence type="ECO:0000256" key="1">
    <source>
        <dbReference type="ARBA" id="ARBA00006817"/>
    </source>
</evidence>
<evidence type="ECO:0000313" key="4">
    <source>
        <dbReference type="Proteomes" id="UP000187172"/>
    </source>
</evidence>
<dbReference type="STRING" id="297318.BK138_26580"/>
<dbReference type="RefSeq" id="WP_076173859.1">
    <property type="nucleotide sequence ID" value="NZ_MRTP01000010.1"/>
</dbReference>
<comment type="caution">
    <text evidence="3">The sequence shown here is derived from an EMBL/GenBank/DDBJ whole genome shotgun (WGS) entry which is preliminary data.</text>
</comment>
<dbReference type="EMBL" id="MRTP01000010">
    <property type="protein sequence ID" value="OMF50571.1"/>
    <property type="molecule type" value="Genomic_DNA"/>
</dbReference>
<dbReference type="InterPro" id="IPR023393">
    <property type="entry name" value="START-like_dom_sf"/>
</dbReference>
<dbReference type="AlphaFoldDB" id="A0A1R1EFI8"/>
<dbReference type="Gene3D" id="3.30.530.20">
    <property type="match status" value="1"/>
</dbReference>
<dbReference type="InterPro" id="IPR013538">
    <property type="entry name" value="ASHA1/2-like_C"/>
</dbReference>
<evidence type="ECO:0000259" key="2">
    <source>
        <dbReference type="Pfam" id="PF08327"/>
    </source>
</evidence>
<proteinExistence type="inferred from homology"/>